<organism evidence="2 3">
    <name type="scientific">Alkalimonas cellulosilytica</name>
    <dbReference type="NCBI Taxonomy" id="3058395"/>
    <lineage>
        <taxon>Bacteria</taxon>
        <taxon>Pseudomonadati</taxon>
        <taxon>Pseudomonadota</taxon>
        <taxon>Gammaproteobacteria</taxon>
        <taxon>Alkalimonas</taxon>
    </lineage>
</organism>
<accession>A0ABU7J300</accession>
<dbReference type="Pfam" id="PF18765">
    <property type="entry name" value="Polbeta"/>
    <property type="match status" value="1"/>
</dbReference>
<evidence type="ECO:0000259" key="1">
    <source>
        <dbReference type="Pfam" id="PF18765"/>
    </source>
</evidence>
<keyword evidence="3" id="KW-1185">Reference proteome</keyword>
<dbReference type="Proteomes" id="UP001336314">
    <property type="component" value="Unassembled WGS sequence"/>
</dbReference>
<evidence type="ECO:0000313" key="2">
    <source>
        <dbReference type="EMBL" id="MEE2000880.1"/>
    </source>
</evidence>
<name>A0ABU7J300_9GAMM</name>
<protein>
    <submittedName>
        <fullName evidence="2">Nucleotidyltransferase domain-containing protein</fullName>
    </submittedName>
</protein>
<reference evidence="2 3" key="1">
    <citation type="submission" date="2023-07" db="EMBL/GenBank/DDBJ databases">
        <title>Alkalimonas sp., MEB108 novel, alkaliphilic bacterium isolated from Lonar Lake, India.</title>
        <authorList>
            <person name="Joshi A."/>
            <person name="Thite S."/>
        </authorList>
    </citation>
    <scope>NUCLEOTIDE SEQUENCE [LARGE SCALE GENOMIC DNA]</scope>
    <source>
        <strain evidence="2 3">MEB108</strain>
    </source>
</reference>
<gene>
    <name evidence="2" type="ORF">QWY20_05395</name>
</gene>
<dbReference type="CDD" id="cd05403">
    <property type="entry name" value="NT_KNTase_like"/>
    <property type="match status" value="1"/>
</dbReference>
<evidence type="ECO:0000313" key="3">
    <source>
        <dbReference type="Proteomes" id="UP001336314"/>
    </source>
</evidence>
<dbReference type="SUPFAM" id="SSF81301">
    <property type="entry name" value="Nucleotidyltransferase"/>
    <property type="match status" value="1"/>
</dbReference>
<comment type="caution">
    <text evidence="2">The sequence shown here is derived from an EMBL/GenBank/DDBJ whole genome shotgun (WGS) entry which is preliminary data.</text>
</comment>
<dbReference type="Gene3D" id="3.30.460.10">
    <property type="entry name" value="Beta Polymerase, domain 2"/>
    <property type="match status" value="1"/>
</dbReference>
<dbReference type="InterPro" id="IPR043519">
    <property type="entry name" value="NT_sf"/>
</dbReference>
<sequence>MNQGYGLTKLQQQMLNTLQQFPAIETAILFGSRAKGTMHERSDIVLAITGQTLDRHQLALLMMAFDESDLPYQVDVKLLADIQSPALLEHISRVGKRIYP</sequence>
<dbReference type="InterPro" id="IPR041633">
    <property type="entry name" value="Polbeta"/>
</dbReference>
<dbReference type="RefSeq" id="WP_330128013.1">
    <property type="nucleotide sequence ID" value="NZ_JAUHLI010000004.1"/>
</dbReference>
<dbReference type="EMBL" id="JAUHLI010000004">
    <property type="protein sequence ID" value="MEE2000880.1"/>
    <property type="molecule type" value="Genomic_DNA"/>
</dbReference>
<feature type="domain" description="Polymerase beta nucleotidyltransferase" evidence="1">
    <location>
        <begin position="13"/>
        <end position="99"/>
    </location>
</feature>
<proteinExistence type="predicted"/>